<dbReference type="SUPFAM" id="SSF54001">
    <property type="entry name" value="Cysteine proteinases"/>
    <property type="match status" value="1"/>
</dbReference>
<dbReference type="EMBL" id="AP019309">
    <property type="protein sequence ID" value="BBH27828.1"/>
    <property type="molecule type" value="Genomic_DNA"/>
</dbReference>
<reference evidence="2 3" key="1">
    <citation type="submission" date="2018-11" db="EMBL/GenBank/DDBJ databases">
        <title>Novel Erysipelotrichaceae bacterium isolated from small intestine of a swine.</title>
        <authorList>
            <person name="Kim J.S."/>
            <person name="Choe H."/>
            <person name="Lee Y.R."/>
            <person name="Kim K.M."/>
            <person name="Park D.S."/>
        </authorList>
    </citation>
    <scope>NUCLEOTIDE SEQUENCE [LARGE SCALE GENOMIC DNA]</scope>
    <source>
        <strain evidence="2 3">SG0102</strain>
    </source>
</reference>
<organism evidence="2 3">
    <name type="scientific">Intestinibaculum porci</name>
    <dbReference type="NCBI Taxonomy" id="2487118"/>
    <lineage>
        <taxon>Bacteria</taxon>
        <taxon>Bacillati</taxon>
        <taxon>Bacillota</taxon>
        <taxon>Erysipelotrichia</taxon>
        <taxon>Erysipelotrichales</taxon>
        <taxon>Erysipelotrichaceae</taxon>
        <taxon>Intestinibaculum</taxon>
    </lineage>
</organism>
<proteinExistence type="predicted"/>
<protein>
    <recommendedName>
        <fullName evidence="1">Transglutaminase-like domain-containing protein</fullName>
    </recommendedName>
</protein>
<name>A0A3G9JTF6_9FIRM</name>
<evidence type="ECO:0000313" key="2">
    <source>
        <dbReference type="EMBL" id="BBH27828.1"/>
    </source>
</evidence>
<dbReference type="PANTHER" id="PTHR46333:SF2">
    <property type="entry name" value="CYTOKINESIS PROTEIN 3"/>
    <property type="match status" value="1"/>
</dbReference>
<dbReference type="InterPro" id="IPR002931">
    <property type="entry name" value="Transglutaminase-like"/>
</dbReference>
<dbReference type="PANTHER" id="PTHR46333">
    <property type="entry name" value="CYTOKINESIS PROTEIN 3"/>
    <property type="match status" value="1"/>
</dbReference>
<dbReference type="Gene3D" id="3.10.620.30">
    <property type="match status" value="1"/>
</dbReference>
<accession>A0A3G9JTF6</accession>
<dbReference type="KEGG" id="ebm:SG0102_27620"/>
<dbReference type="Pfam" id="PF01841">
    <property type="entry name" value="Transglut_core"/>
    <property type="match status" value="1"/>
</dbReference>
<evidence type="ECO:0000313" key="3">
    <source>
        <dbReference type="Proteomes" id="UP000268059"/>
    </source>
</evidence>
<dbReference type="GO" id="GO:0005737">
    <property type="term" value="C:cytoplasm"/>
    <property type="evidence" value="ECO:0007669"/>
    <property type="project" value="TreeGrafter"/>
</dbReference>
<gene>
    <name evidence="2" type="ORF">SG0102_27620</name>
</gene>
<dbReference type="InParanoid" id="A0A3G9JTF6"/>
<sequence length="255" mass="29728">MKELLTVMLCVSLVSARTQQLTNSHPQAYRQALSQVISSLHLKKKDPLTQVSTIYRYILTHVDYDYETYFHVAHRTTAYHALCEKKANCQGISLLLKDMCHCMHIKAPLVKGTYRGEPHVWNVIKLGRYYYNADATLDDHKLSCFLVSDADLVDHKRTTKVSHMAPATLGMQKINYPLFKYYQYKAPKEVTIRYAYDGASLKMKATQTLYRSNIKTPMYLKDHQLHIAFRHRGDYAITLKNKQSGKFLNYYFYIH</sequence>
<evidence type="ECO:0000259" key="1">
    <source>
        <dbReference type="Pfam" id="PF01841"/>
    </source>
</evidence>
<dbReference type="InterPro" id="IPR038765">
    <property type="entry name" value="Papain-like_cys_pep_sf"/>
</dbReference>
<keyword evidence="3" id="KW-1185">Reference proteome</keyword>
<dbReference type="RefSeq" id="WP_162300214.1">
    <property type="nucleotide sequence ID" value="NZ_AP019309.1"/>
</dbReference>
<feature type="domain" description="Transglutaminase-like" evidence="1">
    <location>
        <begin position="42"/>
        <end position="134"/>
    </location>
</feature>
<dbReference type="InterPro" id="IPR052557">
    <property type="entry name" value="CAP/Cytokinesis_protein"/>
</dbReference>
<dbReference type="AlphaFoldDB" id="A0A3G9JTF6"/>
<dbReference type="Proteomes" id="UP000268059">
    <property type="component" value="Chromosome"/>
</dbReference>